<dbReference type="InterPro" id="IPR000182">
    <property type="entry name" value="GNAT_dom"/>
</dbReference>
<evidence type="ECO:0000313" key="2">
    <source>
        <dbReference type="EMBL" id="KAK9416002.1"/>
    </source>
</evidence>
<name>A0ABR2UMY8_9PEZI</name>
<dbReference type="PROSITE" id="PS51186">
    <property type="entry name" value="GNAT"/>
    <property type="match status" value="1"/>
</dbReference>
<accession>A0ABR2UMY8</accession>
<feature type="domain" description="N-acetyltransferase" evidence="1">
    <location>
        <begin position="74"/>
        <end position="244"/>
    </location>
</feature>
<evidence type="ECO:0000259" key="1">
    <source>
        <dbReference type="PROSITE" id="PS51186"/>
    </source>
</evidence>
<gene>
    <name evidence="2" type="ORF">SUNI508_09962</name>
</gene>
<reference evidence="2 3" key="1">
    <citation type="journal article" date="2024" name="J. Plant Pathol.">
        <title>Sequence and assembly of the genome of Seiridium unicorne, isolate CBS 538.82, causal agent of cypress canker disease.</title>
        <authorList>
            <person name="Scali E."/>
            <person name="Rocca G.D."/>
            <person name="Danti R."/>
            <person name="Garbelotto M."/>
            <person name="Barberini S."/>
            <person name="Baroncelli R."/>
            <person name="Emiliani G."/>
        </authorList>
    </citation>
    <scope>NUCLEOTIDE SEQUENCE [LARGE SCALE GENOMIC DNA]</scope>
    <source>
        <strain evidence="2 3">BM-138-508</strain>
    </source>
</reference>
<evidence type="ECO:0000313" key="3">
    <source>
        <dbReference type="Proteomes" id="UP001408356"/>
    </source>
</evidence>
<organism evidence="2 3">
    <name type="scientific">Seiridium unicorne</name>
    <dbReference type="NCBI Taxonomy" id="138068"/>
    <lineage>
        <taxon>Eukaryota</taxon>
        <taxon>Fungi</taxon>
        <taxon>Dikarya</taxon>
        <taxon>Ascomycota</taxon>
        <taxon>Pezizomycotina</taxon>
        <taxon>Sordariomycetes</taxon>
        <taxon>Xylariomycetidae</taxon>
        <taxon>Amphisphaeriales</taxon>
        <taxon>Sporocadaceae</taxon>
        <taxon>Seiridium</taxon>
    </lineage>
</organism>
<proteinExistence type="predicted"/>
<dbReference type="SUPFAM" id="SSF55729">
    <property type="entry name" value="Acyl-CoA N-acyltransferases (Nat)"/>
    <property type="match status" value="1"/>
</dbReference>
<protein>
    <recommendedName>
        <fullName evidence="1">N-acetyltransferase domain-containing protein</fullName>
    </recommendedName>
</protein>
<dbReference type="Gene3D" id="3.40.630.30">
    <property type="match status" value="1"/>
</dbReference>
<dbReference type="Pfam" id="PF00583">
    <property type="entry name" value="Acetyltransf_1"/>
    <property type="match status" value="1"/>
</dbReference>
<comment type="caution">
    <text evidence="2">The sequence shown here is derived from an EMBL/GenBank/DDBJ whole genome shotgun (WGS) entry which is preliminary data.</text>
</comment>
<sequence length="244" mass="27084">MSNPSPKPTVFRPSVVLLPWDPDSPAHVERMRQQRVACGWKINKIADWQKFQEAGELIMYWVALPSGLQGVNEIVQRHLSQFPDEAEPLQDTCTFVLGRPRTPNSESFIPVGHICLDGCVANHAVNLLNISFHGGVWAIAALYVSRALQGTGIGGAAMTAVEKISVQEYGVKALTLCTESKEDSAVDSPRMIALKRPAPKVSNVDWYQRRGYVVYDVVKDALSHTDSTGRVWHATLVYFRKDLV</sequence>
<dbReference type="EMBL" id="JARVKF010000410">
    <property type="protein sequence ID" value="KAK9416002.1"/>
    <property type="molecule type" value="Genomic_DNA"/>
</dbReference>
<keyword evidence="3" id="KW-1185">Reference proteome</keyword>
<dbReference type="Proteomes" id="UP001408356">
    <property type="component" value="Unassembled WGS sequence"/>
</dbReference>
<dbReference type="CDD" id="cd04301">
    <property type="entry name" value="NAT_SF"/>
    <property type="match status" value="1"/>
</dbReference>
<dbReference type="InterPro" id="IPR016181">
    <property type="entry name" value="Acyl_CoA_acyltransferase"/>
</dbReference>